<keyword evidence="1" id="KW-0694">RNA-binding</keyword>
<dbReference type="AlphaFoldDB" id="A0A8S1CWM2"/>
<dbReference type="GO" id="GO:0070878">
    <property type="term" value="F:primary miRNA binding"/>
    <property type="evidence" value="ECO:0007669"/>
    <property type="project" value="TreeGrafter"/>
</dbReference>
<dbReference type="InterPro" id="IPR040375">
    <property type="entry name" value="DGCR8"/>
</dbReference>
<feature type="compositionally biased region" description="Low complexity" evidence="2">
    <location>
        <begin position="1"/>
        <end position="12"/>
    </location>
</feature>
<dbReference type="SUPFAM" id="SSF54768">
    <property type="entry name" value="dsRNA-binding domain-like"/>
    <property type="match status" value="1"/>
</dbReference>
<dbReference type="FunFam" id="3.30.160.590:FF:000001">
    <property type="entry name" value="microprocessor complex subunit DGCR8"/>
    <property type="match status" value="1"/>
</dbReference>
<dbReference type="GO" id="GO:0003725">
    <property type="term" value="F:double-stranded RNA binding"/>
    <property type="evidence" value="ECO:0007669"/>
    <property type="project" value="TreeGrafter"/>
</dbReference>
<dbReference type="Pfam" id="PF00035">
    <property type="entry name" value="dsrm"/>
    <property type="match status" value="1"/>
</dbReference>
<feature type="compositionally biased region" description="Basic and acidic residues" evidence="2">
    <location>
        <begin position="223"/>
        <end position="232"/>
    </location>
</feature>
<dbReference type="CDD" id="cd19867">
    <property type="entry name" value="DSRM_DGCR8_rpt1"/>
    <property type="match status" value="1"/>
</dbReference>
<accession>A0A8S1CWM2</accession>
<organism evidence="4 5">
    <name type="scientific">Cloeon dipterum</name>
    <dbReference type="NCBI Taxonomy" id="197152"/>
    <lineage>
        <taxon>Eukaryota</taxon>
        <taxon>Metazoa</taxon>
        <taxon>Ecdysozoa</taxon>
        <taxon>Arthropoda</taxon>
        <taxon>Hexapoda</taxon>
        <taxon>Insecta</taxon>
        <taxon>Pterygota</taxon>
        <taxon>Palaeoptera</taxon>
        <taxon>Ephemeroptera</taxon>
        <taxon>Pisciforma</taxon>
        <taxon>Baetidae</taxon>
        <taxon>Cloeon</taxon>
    </lineage>
</organism>
<proteinExistence type="predicted"/>
<evidence type="ECO:0000313" key="4">
    <source>
        <dbReference type="EMBL" id="CAB3369669.1"/>
    </source>
</evidence>
<sequence>MKRTFESGSSSDGELESPAKCPFIHAEAPPPPPEEFVPPPPDEEELPPQPPEAEEGESRNGDTPMPAEFLSFDILDEYHYFNAEEQAERVSPDDDGDSNQMSFDETSEESDVPVDEIHNMLEEGVTAEKIKAKKAEMEKNDEDVVEKEKIVLNEKDHNHFDVLPEGWIKITHECGMPVYLHRKTRVCTMARPYALGTGSVRKHNIPLNAIPCLHYAKIQERETKPKEVKQADNDSNAPATGQADLPKVRVETVKENIESNTVTSTELQNYCKSRFEFKTIKVKRFNSWISRRRFSKMERAQKQLTRSTLPEGTNLITFPLYNPNENEEDRAGSVGPRKEWVMNPNGKSYVCILHEYVQHALRKQPEYEYKELENAATPYSATVIVNDVRYGQGFGTSKKQAKSEAAKETLEMMIPEIRKVMKQDSKGRYTSNDTDLNYFDSIDITDPRVPDLCAKTCELSPYGILLICLQRNIKLENMKIEYDVNTSKHQKNEYTMRVGEHTATVPCKNKRDGKQRASQEILKQLHPNVKSWGSLLRLYGTRSIKSLKEKKQEEKEITVLQKEASHNSPNYAILEKLRKEMMALHEKQSKIKPIGVFIPPGNVSLPSSSMSKDTVSSI</sequence>
<dbReference type="InterPro" id="IPR014720">
    <property type="entry name" value="dsRBD_dom"/>
</dbReference>
<feature type="region of interest" description="Disordered" evidence="2">
    <location>
        <begin position="223"/>
        <end position="245"/>
    </location>
</feature>
<dbReference type="PANTHER" id="PTHR13482:SF3">
    <property type="entry name" value="MICROPROCESSOR COMPLEX SUBUNIT DGCR8"/>
    <property type="match status" value="1"/>
</dbReference>
<dbReference type="PROSITE" id="PS50137">
    <property type="entry name" value="DS_RBD"/>
    <property type="match status" value="1"/>
</dbReference>
<reference evidence="4 5" key="1">
    <citation type="submission" date="2020-04" db="EMBL/GenBank/DDBJ databases">
        <authorList>
            <person name="Alioto T."/>
            <person name="Alioto T."/>
            <person name="Gomez Garrido J."/>
        </authorList>
    </citation>
    <scope>NUCLEOTIDE SEQUENCE [LARGE SCALE GENOMIC DNA]</scope>
</reference>
<feature type="region of interest" description="Disordered" evidence="2">
    <location>
        <begin position="1"/>
        <end position="69"/>
    </location>
</feature>
<dbReference type="FunFam" id="3.30.160.20:FF:000021">
    <property type="entry name" value="Microprocessor complex subunit DGCR8"/>
    <property type="match status" value="1"/>
</dbReference>
<evidence type="ECO:0000256" key="1">
    <source>
        <dbReference type="PROSITE-ProRule" id="PRU00266"/>
    </source>
</evidence>
<feature type="compositionally biased region" description="Pro residues" evidence="2">
    <location>
        <begin position="28"/>
        <end position="40"/>
    </location>
</feature>
<protein>
    <recommendedName>
        <fullName evidence="3">DRBM domain-containing protein</fullName>
    </recommendedName>
</protein>
<evidence type="ECO:0000313" key="5">
    <source>
        <dbReference type="Proteomes" id="UP000494165"/>
    </source>
</evidence>
<dbReference type="CDD" id="cd19868">
    <property type="entry name" value="DSRM_DGCR8_rpt2"/>
    <property type="match status" value="1"/>
</dbReference>
<dbReference type="Gene3D" id="2.20.70.10">
    <property type="match status" value="1"/>
</dbReference>
<dbReference type="PANTHER" id="PTHR13482">
    <property type="entry name" value="MICRORNA PROCESSOR COMPLEX SUBUNIT DGCR8"/>
    <property type="match status" value="1"/>
</dbReference>
<dbReference type="GO" id="GO:0031053">
    <property type="term" value="P:primary miRNA processing"/>
    <property type="evidence" value="ECO:0007669"/>
    <property type="project" value="InterPro"/>
</dbReference>
<feature type="domain" description="DRBM" evidence="3">
    <location>
        <begin position="348"/>
        <end position="415"/>
    </location>
</feature>
<dbReference type="EMBL" id="CADEPI010000046">
    <property type="protein sequence ID" value="CAB3369669.1"/>
    <property type="molecule type" value="Genomic_DNA"/>
</dbReference>
<name>A0A8S1CWM2_9INSE</name>
<gene>
    <name evidence="4" type="ORF">CLODIP_2_CD02628</name>
</gene>
<dbReference type="OrthoDB" id="112668at2759"/>
<evidence type="ECO:0000259" key="3">
    <source>
        <dbReference type="PROSITE" id="PS50137"/>
    </source>
</evidence>
<dbReference type="GO" id="GO:0070877">
    <property type="term" value="C:microprocessor complex"/>
    <property type="evidence" value="ECO:0007669"/>
    <property type="project" value="InterPro"/>
</dbReference>
<dbReference type="Gene3D" id="3.30.160.20">
    <property type="match status" value="2"/>
</dbReference>
<dbReference type="GO" id="GO:0042802">
    <property type="term" value="F:identical protein binding"/>
    <property type="evidence" value="ECO:0007669"/>
    <property type="project" value="InterPro"/>
</dbReference>
<evidence type="ECO:0000256" key="2">
    <source>
        <dbReference type="SAM" id="MobiDB-lite"/>
    </source>
</evidence>
<dbReference type="FunFam" id="3.30.160.20:FF:000051">
    <property type="entry name" value="Microprocessor complex subunit DGCR8"/>
    <property type="match status" value="1"/>
</dbReference>
<comment type="caution">
    <text evidence="4">The sequence shown here is derived from an EMBL/GenBank/DDBJ whole genome shotgun (WGS) entry which is preliminary data.</text>
</comment>
<dbReference type="GO" id="GO:0020037">
    <property type="term" value="F:heme binding"/>
    <property type="evidence" value="ECO:0007669"/>
    <property type="project" value="InterPro"/>
</dbReference>
<dbReference type="Gene3D" id="3.30.160.590">
    <property type="match status" value="1"/>
</dbReference>
<feature type="region of interest" description="Disordered" evidence="2">
    <location>
        <begin position="87"/>
        <end position="111"/>
    </location>
</feature>
<dbReference type="SMART" id="SM00358">
    <property type="entry name" value="DSRM"/>
    <property type="match status" value="1"/>
</dbReference>
<dbReference type="Proteomes" id="UP000494165">
    <property type="component" value="Unassembled WGS sequence"/>
</dbReference>
<keyword evidence="5" id="KW-1185">Reference proteome</keyword>